<feature type="transmembrane region" description="Helical" evidence="1">
    <location>
        <begin position="77"/>
        <end position="98"/>
    </location>
</feature>
<sequence length="349" mass="40060">MRGASVEHRMARHQEACDATHPLVYNALHEKRSIFNPYSRVKMNILPMFLVVFVPWGIFAGVAGVCGFSFMFYYPSIATGIVGLFWLLWLVSIGYAVWARIHEPEPMWYTFIAIMLGFAVVGGTCVGYSAYAYSFKYHEVMDLKNITNFDAGAAESQDVMDGSIFHFDSTNHLDAQKSWHFKKGTLYCVVPIVGSDPTPDTQYFDFWAVGKDCCSETSSDFRCNDAQIPTTRTALRIMDETDQLHYRLATQQAQKLYRLLINEPIFFEWYQDVDSVVTGWSTSSVAVYTEALVFFFVVCLFCMTMAVVAFSYIGRTKSVYDMDFYDEDNWRAHPGQFEKMDLRTQKYYA</sequence>
<evidence type="ECO:0000313" key="2">
    <source>
        <dbReference type="EMBL" id="CAD8872439.1"/>
    </source>
</evidence>
<keyword evidence="1" id="KW-0812">Transmembrane</keyword>
<keyword evidence="1" id="KW-0472">Membrane</keyword>
<dbReference type="AlphaFoldDB" id="A0A7S1B212"/>
<reference evidence="2" key="1">
    <citation type="submission" date="2021-01" db="EMBL/GenBank/DDBJ databases">
        <authorList>
            <person name="Corre E."/>
            <person name="Pelletier E."/>
            <person name="Niang G."/>
            <person name="Scheremetjew M."/>
            <person name="Finn R."/>
            <person name="Kale V."/>
            <person name="Holt S."/>
            <person name="Cochrane G."/>
            <person name="Meng A."/>
            <person name="Brown T."/>
            <person name="Cohen L."/>
        </authorList>
    </citation>
    <scope>NUCLEOTIDE SEQUENCE</scope>
</reference>
<organism evidence="2">
    <name type="scientific">Noctiluca scintillans</name>
    <name type="common">Sea sparkle</name>
    <name type="synonym">Red tide dinoflagellate</name>
    <dbReference type="NCBI Taxonomy" id="2966"/>
    <lineage>
        <taxon>Eukaryota</taxon>
        <taxon>Sar</taxon>
        <taxon>Alveolata</taxon>
        <taxon>Dinophyceae</taxon>
        <taxon>Noctilucales</taxon>
        <taxon>Noctilucaceae</taxon>
        <taxon>Noctiluca</taxon>
    </lineage>
</organism>
<gene>
    <name evidence="2" type="ORF">NSCI0253_LOCUS46796</name>
</gene>
<protein>
    <submittedName>
        <fullName evidence="2">Uncharacterized protein</fullName>
    </submittedName>
</protein>
<evidence type="ECO:0000256" key="1">
    <source>
        <dbReference type="SAM" id="Phobius"/>
    </source>
</evidence>
<feature type="transmembrane region" description="Helical" evidence="1">
    <location>
        <begin position="110"/>
        <end position="133"/>
    </location>
</feature>
<feature type="transmembrane region" description="Helical" evidence="1">
    <location>
        <begin position="291"/>
        <end position="313"/>
    </location>
</feature>
<dbReference type="EMBL" id="HBFQ01065860">
    <property type="protein sequence ID" value="CAD8872439.1"/>
    <property type="molecule type" value="Transcribed_RNA"/>
</dbReference>
<keyword evidence="1" id="KW-1133">Transmembrane helix</keyword>
<proteinExistence type="predicted"/>
<name>A0A7S1B212_NOCSC</name>
<accession>A0A7S1B212</accession>
<feature type="transmembrane region" description="Helical" evidence="1">
    <location>
        <begin position="45"/>
        <end position="71"/>
    </location>
</feature>